<evidence type="ECO:0000313" key="1">
    <source>
        <dbReference type="EMBL" id="MCW1915757.1"/>
    </source>
</evidence>
<organism evidence="1 2">
    <name type="scientific">Luteolibacter rhizosphaerae</name>
    <dbReference type="NCBI Taxonomy" id="2989719"/>
    <lineage>
        <taxon>Bacteria</taxon>
        <taxon>Pseudomonadati</taxon>
        <taxon>Verrucomicrobiota</taxon>
        <taxon>Verrucomicrobiia</taxon>
        <taxon>Verrucomicrobiales</taxon>
        <taxon>Verrucomicrobiaceae</taxon>
        <taxon>Luteolibacter</taxon>
    </lineage>
</organism>
<proteinExistence type="predicted"/>
<keyword evidence="2" id="KW-1185">Reference proteome</keyword>
<comment type="caution">
    <text evidence="1">The sequence shown here is derived from an EMBL/GenBank/DDBJ whole genome shotgun (WGS) entry which is preliminary data.</text>
</comment>
<dbReference type="RefSeq" id="WP_264515313.1">
    <property type="nucleotide sequence ID" value="NZ_JAPDDR010000010.1"/>
</dbReference>
<dbReference type="Proteomes" id="UP001165653">
    <property type="component" value="Unassembled WGS sequence"/>
</dbReference>
<dbReference type="EMBL" id="JAPDDR010000010">
    <property type="protein sequence ID" value="MCW1915757.1"/>
    <property type="molecule type" value="Genomic_DNA"/>
</dbReference>
<reference evidence="1" key="1">
    <citation type="submission" date="2022-10" db="EMBL/GenBank/DDBJ databases">
        <title>Luteolibacter sp. GHJ8, whole genome shotgun sequencing project.</title>
        <authorList>
            <person name="Zhao G."/>
            <person name="Shen L."/>
        </authorList>
    </citation>
    <scope>NUCLEOTIDE SEQUENCE</scope>
    <source>
        <strain evidence="1">GHJ8</strain>
    </source>
</reference>
<sequence>MSSAPHHLIFFCSAEAWQRYPEWAKDRRDEIIARIKSEFREPAYEYMGD</sequence>
<evidence type="ECO:0000313" key="2">
    <source>
        <dbReference type="Proteomes" id="UP001165653"/>
    </source>
</evidence>
<protein>
    <submittedName>
        <fullName evidence="1">Uncharacterized protein</fullName>
    </submittedName>
</protein>
<accession>A0ABT3G7C5</accession>
<name>A0ABT3G7C5_9BACT</name>
<gene>
    <name evidence="1" type="ORF">OJ996_19375</name>
</gene>